<comment type="caution">
    <text evidence="1">The sequence shown here is derived from an EMBL/GenBank/DDBJ whole genome shotgun (WGS) entry which is preliminary data.</text>
</comment>
<keyword evidence="2" id="KW-1185">Reference proteome</keyword>
<sequence>MTDNTSIRYAIRLPNGELAHDLPSDVKSGYPKRESLPNGDEAWLWSDLDEHHARNTIRNIARLITHWGLADVFTENTSVVMVRTTVEILDGDRDTEPAVERPEPTWKTVEDVPIGRTFVPAVDPLGSYTFKRGPDWVLQLIDGGNLAHQSTDELNTRYPDGFTHRPGETVEDAPKAEPRTWIWASSVPHLVPVKVVGDDSNVTWKHDALAGRFYPYCDGEFYGDSISRAEADSMATDGFVEVLS</sequence>
<name>A0ABS0DI50_9NOCA</name>
<evidence type="ECO:0000313" key="1">
    <source>
        <dbReference type="EMBL" id="MBF6358137.1"/>
    </source>
</evidence>
<dbReference type="Proteomes" id="UP000707731">
    <property type="component" value="Unassembled WGS sequence"/>
</dbReference>
<evidence type="ECO:0000313" key="2">
    <source>
        <dbReference type="Proteomes" id="UP000707731"/>
    </source>
</evidence>
<reference evidence="1 2" key="1">
    <citation type="submission" date="2020-10" db="EMBL/GenBank/DDBJ databases">
        <title>Identification of Nocardia species via Next-generation sequencing and recognition of intraspecies genetic diversity.</title>
        <authorList>
            <person name="Li P."/>
            <person name="Li P."/>
            <person name="Lu B."/>
        </authorList>
    </citation>
    <scope>NUCLEOTIDE SEQUENCE [LARGE SCALE GENOMIC DNA]</scope>
    <source>
        <strain evidence="1 2">BJ06-0143</strain>
    </source>
</reference>
<accession>A0ABS0DI50</accession>
<proteinExistence type="predicted"/>
<protein>
    <submittedName>
        <fullName evidence="1">Uncharacterized protein</fullName>
    </submittedName>
</protein>
<organism evidence="1 2">
    <name type="scientific">Nocardia higoensis</name>
    <dbReference type="NCBI Taxonomy" id="228599"/>
    <lineage>
        <taxon>Bacteria</taxon>
        <taxon>Bacillati</taxon>
        <taxon>Actinomycetota</taxon>
        <taxon>Actinomycetes</taxon>
        <taxon>Mycobacteriales</taxon>
        <taxon>Nocardiaceae</taxon>
        <taxon>Nocardia</taxon>
    </lineage>
</organism>
<dbReference type="EMBL" id="JADLQN010000010">
    <property type="protein sequence ID" value="MBF6358137.1"/>
    <property type="molecule type" value="Genomic_DNA"/>
</dbReference>
<gene>
    <name evidence="1" type="ORF">IU449_26940</name>
</gene>
<dbReference type="RefSeq" id="WP_195004976.1">
    <property type="nucleotide sequence ID" value="NZ_JADLQN010000010.1"/>
</dbReference>